<dbReference type="EMBL" id="NCVQ01000007">
    <property type="protein sequence ID" value="PWZ16638.1"/>
    <property type="molecule type" value="Genomic_DNA"/>
</dbReference>
<name>A0A3L6E7W2_MAIZE</name>
<organism evidence="1 2">
    <name type="scientific">Zea mays</name>
    <name type="common">Maize</name>
    <dbReference type="NCBI Taxonomy" id="4577"/>
    <lineage>
        <taxon>Eukaryota</taxon>
        <taxon>Viridiplantae</taxon>
        <taxon>Streptophyta</taxon>
        <taxon>Embryophyta</taxon>
        <taxon>Tracheophyta</taxon>
        <taxon>Spermatophyta</taxon>
        <taxon>Magnoliopsida</taxon>
        <taxon>Liliopsida</taxon>
        <taxon>Poales</taxon>
        <taxon>Poaceae</taxon>
        <taxon>PACMAD clade</taxon>
        <taxon>Panicoideae</taxon>
        <taxon>Andropogonodae</taxon>
        <taxon>Andropogoneae</taxon>
        <taxon>Tripsacinae</taxon>
        <taxon>Zea</taxon>
    </lineage>
</organism>
<evidence type="ECO:0000313" key="1">
    <source>
        <dbReference type="EMBL" id="PWZ16638.1"/>
    </source>
</evidence>
<dbReference type="KEGG" id="zma:100278694"/>
<reference evidence="1 2" key="1">
    <citation type="journal article" date="2018" name="Nat. Genet.">
        <title>Extensive intraspecific gene order and gene structural variations between Mo17 and other maize genomes.</title>
        <authorList>
            <person name="Sun S."/>
            <person name="Zhou Y."/>
            <person name="Chen J."/>
            <person name="Shi J."/>
            <person name="Zhao H."/>
            <person name="Zhao H."/>
            <person name="Song W."/>
            <person name="Zhang M."/>
            <person name="Cui Y."/>
            <person name="Dong X."/>
            <person name="Liu H."/>
            <person name="Ma X."/>
            <person name="Jiao Y."/>
            <person name="Wang B."/>
            <person name="Wei X."/>
            <person name="Stein J.C."/>
            <person name="Glaubitz J.C."/>
            <person name="Lu F."/>
            <person name="Yu G."/>
            <person name="Liang C."/>
            <person name="Fengler K."/>
            <person name="Li B."/>
            <person name="Rafalski A."/>
            <person name="Schnable P.S."/>
            <person name="Ware D.H."/>
            <person name="Buckler E.S."/>
            <person name="Lai J."/>
        </authorList>
    </citation>
    <scope>NUCLEOTIDE SEQUENCE [LARGE SCALE GENOMIC DNA]</scope>
    <source>
        <strain evidence="2">cv. Missouri 17</strain>
        <tissue evidence="1">Seedling</tissue>
    </source>
</reference>
<gene>
    <name evidence="1" type="ORF">Zm00014a_012606</name>
</gene>
<evidence type="ECO:0000313" key="2">
    <source>
        <dbReference type="Proteomes" id="UP000251960"/>
    </source>
</evidence>
<sequence length="135" mass="14492">MARFPLGPDPVLAIMSSMARWSSWRKPWSAARSTRTPSSPCRPQLRGVVAGGLQEDMVLAMASSVIGIVGTGRRGAAPRTGPILISHHELASMREGDSSHGHRTCADVLDKVGEHCCATTRAWCLRKCQIGAQNT</sequence>
<comment type="caution">
    <text evidence="1">The sequence shown here is derived from an EMBL/GenBank/DDBJ whole genome shotgun (WGS) entry which is preliminary data.</text>
</comment>
<dbReference type="ExpressionAtlas" id="A0A3L6E7W2">
    <property type="expression patterns" value="baseline and differential"/>
</dbReference>
<accession>A0A3L6E7W2</accession>
<dbReference type="AlphaFoldDB" id="A0A3L6E7W2"/>
<protein>
    <submittedName>
        <fullName evidence="1">Uncharacterized protein</fullName>
    </submittedName>
</protein>
<proteinExistence type="predicted"/>
<dbReference type="Proteomes" id="UP000251960">
    <property type="component" value="Chromosome 6"/>
</dbReference>